<reference evidence="1" key="1">
    <citation type="submission" date="2020-05" db="EMBL/GenBank/DDBJ databases">
        <authorList>
            <person name="Chiriac C."/>
            <person name="Salcher M."/>
            <person name="Ghai R."/>
            <person name="Kavagutti S V."/>
        </authorList>
    </citation>
    <scope>NUCLEOTIDE SEQUENCE</scope>
</reference>
<accession>A0A6J6VSP2</accession>
<gene>
    <name evidence="1" type="ORF">UFOPK2925_00514</name>
</gene>
<dbReference type="AlphaFoldDB" id="A0A6J6VSP2"/>
<organism evidence="1">
    <name type="scientific">freshwater metagenome</name>
    <dbReference type="NCBI Taxonomy" id="449393"/>
    <lineage>
        <taxon>unclassified sequences</taxon>
        <taxon>metagenomes</taxon>
        <taxon>ecological metagenomes</taxon>
    </lineage>
</organism>
<protein>
    <submittedName>
        <fullName evidence="1">Unannotated protein</fullName>
    </submittedName>
</protein>
<name>A0A6J6VSP2_9ZZZZ</name>
<proteinExistence type="predicted"/>
<dbReference type="EMBL" id="CAEZZU010000054">
    <property type="protein sequence ID" value="CAB4775511.1"/>
    <property type="molecule type" value="Genomic_DNA"/>
</dbReference>
<evidence type="ECO:0000313" key="1">
    <source>
        <dbReference type="EMBL" id="CAB4775511.1"/>
    </source>
</evidence>
<sequence length="65" mass="6758">MRAPRMPLPVGGAPIAAMPAASIPDVMNSERVPSGAITPSAAYCAPARSFDVSTMRSRVADNERS</sequence>